<accession>A0A8C4Q6T0</accession>
<evidence type="ECO:0000259" key="3">
    <source>
        <dbReference type="Pfam" id="PF12146"/>
    </source>
</evidence>
<dbReference type="Gene3D" id="3.40.50.1820">
    <property type="entry name" value="alpha/beta hydrolase"/>
    <property type="match status" value="1"/>
</dbReference>
<evidence type="ECO:0000313" key="5">
    <source>
        <dbReference type="Proteomes" id="UP000694388"/>
    </source>
</evidence>
<keyword evidence="2" id="KW-1133">Transmembrane helix</keyword>
<dbReference type="PANTHER" id="PTHR12277:SF194">
    <property type="entry name" value="FI04476P"/>
    <property type="match status" value="1"/>
</dbReference>
<dbReference type="Ensembl" id="ENSEBUT00000011478.1">
    <property type="protein sequence ID" value="ENSEBUP00000010921.1"/>
    <property type="gene ID" value="ENSEBUG00000007017.1"/>
</dbReference>
<evidence type="ECO:0000256" key="2">
    <source>
        <dbReference type="SAM" id="Phobius"/>
    </source>
</evidence>
<organism evidence="4 5">
    <name type="scientific">Eptatretus burgeri</name>
    <name type="common">Inshore hagfish</name>
    <dbReference type="NCBI Taxonomy" id="7764"/>
    <lineage>
        <taxon>Eukaryota</taxon>
        <taxon>Metazoa</taxon>
        <taxon>Chordata</taxon>
        <taxon>Craniata</taxon>
        <taxon>Vertebrata</taxon>
        <taxon>Cyclostomata</taxon>
        <taxon>Myxini</taxon>
        <taxon>Myxiniformes</taxon>
        <taxon>Myxinidae</taxon>
        <taxon>Eptatretinae</taxon>
        <taxon>Eptatretus</taxon>
    </lineage>
</organism>
<proteinExistence type="predicted"/>
<dbReference type="GO" id="GO:0047372">
    <property type="term" value="F:monoacylglycerol lipase activity"/>
    <property type="evidence" value="ECO:0007669"/>
    <property type="project" value="TreeGrafter"/>
</dbReference>
<keyword evidence="5" id="KW-1185">Reference proteome</keyword>
<reference evidence="4" key="1">
    <citation type="submission" date="2025-08" db="UniProtKB">
        <authorList>
            <consortium name="Ensembl"/>
        </authorList>
    </citation>
    <scope>IDENTIFICATION</scope>
</reference>
<dbReference type="InterPro" id="IPR029058">
    <property type="entry name" value="AB_hydrolase_fold"/>
</dbReference>
<dbReference type="GO" id="GO:0004622">
    <property type="term" value="F:phosphatidylcholine lysophospholipase activity"/>
    <property type="evidence" value="ECO:0007669"/>
    <property type="project" value="TreeGrafter"/>
</dbReference>
<dbReference type="GO" id="GO:0052651">
    <property type="term" value="P:monoacylglycerol catabolic process"/>
    <property type="evidence" value="ECO:0007669"/>
    <property type="project" value="TreeGrafter"/>
</dbReference>
<sequence length="383" mass="44019">MRGEAEMVGSRDSELRFRNRRWEAAEGPGDRQEQMKTKGRDEGDFCVKDRACGCRQIVRCVWRWLRRCILISFMVYLAIPILAKMCPGIQAKLVFLNFVRVPLFVNLSRPQLLGLNHTISFFLSSRPDIQLGVWHTTPESLWREAKGKDQPWYEESLHNGNSVILYLHGNAGTRASKHRVDLYKRLSSFDYHVISLDYRGWGDSLGSPTEEGITMDALYTYHWVKERSRGPVYIWGHSLGTGVATNVARKLCEQGKPPDAVVLESPFTNIREEAVSHPLAMIYKVYPAFDWFFLDPLTESGVVFASDENMKHIECPLLILHAEDDHIVPFRLGRKLYDAAMLTSLSAQHNVKFVPFPASLGYRHKFIYKDPNLFHILQSFFGH</sequence>
<keyword evidence="2" id="KW-0472">Membrane</keyword>
<feature type="region of interest" description="Disordered" evidence="1">
    <location>
        <begin position="19"/>
        <end position="38"/>
    </location>
</feature>
<dbReference type="GeneTree" id="ENSGT00940000160517"/>
<dbReference type="Pfam" id="PF12146">
    <property type="entry name" value="Hydrolase_4"/>
    <property type="match status" value="1"/>
</dbReference>
<name>A0A8C4Q6T0_EPTBU</name>
<feature type="transmembrane region" description="Helical" evidence="2">
    <location>
        <begin position="64"/>
        <end position="83"/>
    </location>
</feature>
<feature type="domain" description="Serine aminopeptidase S33" evidence="3">
    <location>
        <begin position="163"/>
        <end position="281"/>
    </location>
</feature>
<reference evidence="4" key="2">
    <citation type="submission" date="2025-09" db="UniProtKB">
        <authorList>
            <consortium name="Ensembl"/>
        </authorList>
    </citation>
    <scope>IDENTIFICATION</scope>
</reference>
<evidence type="ECO:0000256" key="1">
    <source>
        <dbReference type="SAM" id="MobiDB-lite"/>
    </source>
</evidence>
<dbReference type="OMA" id="WFKDLNV"/>
<dbReference type="PANTHER" id="PTHR12277">
    <property type="entry name" value="ALPHA/BETA HYDROLASE DOMAIN-CONTAINING PROTEIN"/>
    <property type="match status" value="1"/>
</dbReference>
<dbReference type="InterPro" id="IPR022742">
    <property type="entry name" value="Hydrolase_4"/>
</dbReference>
<protein>
    <recommendedName>
        <fullName evidence="3">Serine aminopeptidase S33 domain-containing protein</fullName>
    </recommendedName>
</protein>
<dbReference type="AlphaFoldDB" id="A0A8C4Q6T0"/>
<dbReference type="GO" id="GO:0006660">
    <property type="term" value="P:phosphatidylserine catabolic process"/>
    <property type="evidence" value="ECO:0007669"/>
    <property type="project" value="TreeGrafter"/>
</dbReference>
<evidence type="ECO:0000313" key="4">
    <source>
        <dbReference type="Ensembl" id="ENSEBUP00000010921.1"/>
    </source>
</evidence>
<dbReference type="GO" id="GO:0005789">
    <property type="term" value="C:endoplasmic reticulum membrane"/>
    <property type="evidence" value="ECO:0007669"/>
    <property type="project" value="TreeGrafter"/>
</dbReference>
<keyword evidence="2" id="KW-0812">Transmembrane</keyword>
<dbReference type="SUPFAM" id="SSF53474">
    <property type="entry name" value="alpha/beta-Hydrolases"/>
    <property type="match status" value="1"/>
</dbReference>
<dbReference type="Proteomes" id="UP000694388">
    <property type="component" value="Unplaced"/>
</dbReference>